<sequence>MPAKRNRFRCWPDRRLRWSACWSPASSRWLCGAFAGRPWPLARVIPSKHKGKLLVPRPTPLLAYVLLFTALIASGCRPAATSEVVVYTALDQEFSEEHFEQYQQETGATVVPKFDTEANKTVGLTETLFAEKDRPRCDVFWNNEILNTLRLQKAGMLESYKPLHYDEYPAEFVDPDGQWVGFAARARILLVNTEKLGKRIAPTSLFDLTDESWQGEGGYAKPLFGTTATHAAVLFAELGPEKAKEFFHQLQGNAQMFPGNKQVAQAVSSGQITFGLTDTDDAMVEIEQGRPVKIVYPDQGADQLGTLFIPNTLAIIKGGPNPDAAKKLVDYLLSANVETALAEGPSAQIPLNKNLDIPLRVKTPQEIKAMQVDWSQALDQWNPAAEFLRETILTN</sequence>
<dbReference type="Gene3D" id="3.40.190.10">
    <property type="entry name" value="Periplasmic binding protein-like II"/>
    <property type="match status" value="2"/>
</dbReference>
<evidence type="ECO:0000256" key="1">
    <source>
        <dbReference type="ARBA" id="ARBA00022729"/>
    </source>
</evidence>
<protein>
    <submittedName>
        <fullName evidence="2">Extracellular solute-binding protein</fullName>
    </submittedName>
</protein>
<dbReference type="AlphaFoldDB" id="A0A368KT19"/>
<dbReference type="CDD" id="cd13518">
    <property type="entry name" value="PBP2_Fe3_thiamine_like"/>
    <property type="match status" value="1"/>
</dbReference>
<reference evidence="2 3" key="1">
    <citation type="submission" date="2018-07" db="EMBL/GenBank/DDBJ databases">
        <title>Comparative genomes isolates from brazilian mangrove.</title>
        <authorList>
            <person name="De Araujo J.E."/>
            <person name="Taketani R.G."/>
            <person name="Silva M.C.P."/>
            <person name="Lourenco M.V."/>
            <person name="Oliveira V.M."/>
            <person name="Andreote F.D."/>
        </authorList>
    </citation>
    <scope>NUCLEOTIDE SEQUENCE [LARGE SCALE GENOMIC DNA]</scope>
    <source>
        <strain evidence="2 3">HEX PRIS-MGV</strain>
    </source>
</reference>
<dbReference type="PIRSF" id="PIRSF002825">
    <property type="entry name" value="CfbpA"/>
    <property type="match status" value="1"/>
</dbReference>
<dbReference type="Pfam" id="PF13343">
    <property type="entry name" value="SBP_bac_6"/>
    <property type="match status" value="1"/>
</dbReference>
<dbReference type="OrthoDB" id="9791045at2"/>
<dbReference type="SUPFAM" id="SSF53850">
    <property type="entry name" value="Periplasmic binding protein-like II"/>
    <property type="match status" value="1"/>
</dbReference>
<comment type="caution">
    <text evidence="2">The sequence shown here is derived from an EMBL/GenBank/DDBJ whole genome shotgun (WGS) entry which is preliminary data.</text>
</comment>
<evidence type="ECO:0000313" key="2">
    <source>
        <dbReference type="EMBL" id="RCS52817.1"/>
    </source>
</evidence>
<evidence type="ECO:0000313" key="3">
    <source>
        <dbReference type="Proteomes" id="UP000253562"/>
    </source>
</evidence>
<dbReference type="Proteomes" id="UP000253562">
    <property type="component" value="Unassembled WGS sequence"/>
</dbReference>
<accession>A0A368KT19</accession>
<gene>
    <name evidence="2" type="ORF">DTL42_08255</name>
</gene>
<name>A0A368KT19_9BACT</name>
<dbReference type="InterPro" id="IPR026045">
    <property type="entry name" value="Ferric-bd"/>
</dbReference>
<proteinExistence type="predicted"/>
<dbReference type="PANTHER" id="PTHR30006:SF24">
    <property type="entry name" value="SLL0237 PROTEIN"/>
    <property type="match status" value="1"/>
</dbReference>
<organism evidence="2 3">
    <name type="scientific">Bremerella cremea</name>
    <dbReference type="NCBI Taxonomy" id="1031537"/>
    <lineage>
        <taxon>Bacteria</taxon>
        <taxon>Pseudomonadati</taxon>
        <taxon>Planctomycetota</taxon>
        <taxon>Planctomycetia</taxon>
        <taxon>Pirellulales</taxon>
        <taxon>Pirellulaceae</taxon>
        <taxon>Bremerella</taxon>
    </lineage>
</organism>
<dbReference type="PANTHER" id="PTHR30006">
    <property type="entry name" value="THIAMINE-BINDING PERIPLASMIC PROTEIN-RELATED"/>
    <property type="match status" value="1"/>
</dbReference>
<keyword evidence="1" id="KW-0732">Signal</keyword>
<dbReference type="EMBL" id="QPEX01000011">
    <property type="protein sequence ID" value="RCS52817.1"/>
    <property type="molecule type" value="Genomic_DNA"/>
</dbReference>